<reference evidence="1 2" key="1">
    <citation type="submission" date="2018-04" db="EMBL/GenBank/DDBJ databases">
        <title>Novel actinobacteria from marine sediment.</title>
        <authorList>
            <person name="Ng Z.Y."/>
            <person name="Tan G.Y.A."/>
        </authorList>
    </citation>
    <scope>NUCLEOTIDE SEQUENCE [LARGE SCALE GENOMIC DNA]</scope>
    <source>
        <strain evidence="1 2">TPS81</strain>
    </source>
</reference>
<dbReference type="EMBL" id="QEIN01000090">
    <property type="protein sequence ID" value="RCV58588.1"/>
    <property type="molecule type" value="Genomic_DNA"/>
</dbReference>
<dbReference type="Gene3D" id="1.10.150.20">
    <property type="entry name" value="5' to 3' exonuclease, C-terminal subdomain"/>
    <property type="match status" value="1"/>
</dbReference>
<proteinExistence type="predicted"/>
<evidence type="ECO:0008006" key="3">
    <source>
        <dbReference type="Google" id="ProtNLM"/>
    </source>
</evidence>
<comment type="caution">
    <text evidence="1">The sequence shown here is derived from an EMBL/GenBank/DDBJ whole genome shotgun (WGS) entry which is preliminary data.</text>
</comment>
<name>A0A368T5G2_9ACTN</name>
<organism evidence="1 2">
    <name type="scientific">Marinitenerispora sediminis</name>
    <dbReference type="NCBI Taxonomy" id="1931232"/>
    <lineage>
        <taxon>Bacteria</taxon>
        <taxon>Bacillati</taxon>
        <taxon>Actinomycetota</taxon>
        <taxon>Actinomycetes</taxon>
        <taxon>Streptosporangiales</taxon>
        <taxon>Nocardiopsidaceae</taxon>
        <taxon>Marinitenerispora</taxon>
    </lineage>
</organism>
<dbReference type="OrthoDB" id="7950977at2"/>
<dbReference type="SUPFAM" id="SSF47789">
    <property type="entry name" value="C-terminal domain of RNA polymerase alpha subunit"/>
    <property type="match status" value="1"/>
</dbReference>
<accession>A0A368T5G2</accession>
<protein>
    <recommendedName>
        <fullName evidence="3">DNA-binding protein</fullName>
    </recommendedName>
</protein>
<sequence>MATQEAAQPSEFPPAIGRPAHRALVAHGYTTYDQLTKVTSKEILKLHGVGPKAIRILEAELAAKGLAFAAP</sequence>
<gene>
    <name evidence="1" type="ORF">DEF24_12975</name>
</gene>
<dbReference type="AlphaFoldDB" id="A0A368T5G2"/>
<dbReference type="RefSeq" id="WP_114396526.1">
    <property type="nucleotide sequence ID" value="NZ_QEIM01000011.1"/>
</dbReference>
<dbReference type="Proteomes" id="UP000253318">
    <property type="component" value="Unassembled WGS sequence"/>
</dbReference>
<evidence type="ECO:0000313" key="1">
    <source>
        <dbReference type="EMBL" id="RCV58588.1"/>
    </source>
</evidence>
<keyword evidence="2" id="KW-1185">Reference proteome</keyword>
<evidence type="ECO:0000313" key="2">
    <source>
        <dbReference type="Proteomes" id="UP000253318"/>
    </source>
</evidence>